<protein>
    <submittedName>
        <fullName evidence="2">PilN domain-containing protein</fullName>
    </submittedName>
</protein>
<keyword evidence="3" id="KW-1185">Reference proteome</keyword>
<evidence type="ECO:0000313" key="3">
    <source>
        <dbReference type="Proteomes" id="UP001442494"/>
    </source>
</evidence>
<dbReference type="InterPro" id="IPR052534">
    <property type="entry name" value="Extracell_DNA_Util/SecSys_Comp"/>
</dbReference>
<dbReference type="EMBL" id="JAMPKK010000035">
    <property type="protein sequence ID" value="MEP0865961.1"/>
    <property type="molecule type" value="Genomic_DNA"/>
</dbReference>
<keyword evidence="1" id="KW-1133">Transmembrane helix</keyword>
<dbReference type="PANTHER" id="PTHR40278:SF1">
    <property type="entry name" value="DNA UTILIZATION PROTEIN HOFN"/>
    <property type="match status" value="1"/>
</dbReference>
<accession>A0ABV0JR52</accession>
<dbReference type="RefSeq" id="WP_190417974.1">
    <property type="nucleotide sequence ID" value="NZ_JAMPKK010000035.1"/>
</dbReference>
<proteinExistence type="predicted"/>
<gene>
    <name evidence="2" type="ORF">NDI37_15950</name>
</gene>
<keyword evidence="1" id="KW-0812">Transmembrane</keyword>
<organism evidence="2 3">
    <name type="scientific">Funiculus sociatus GB2-A5</name>
    <dbReference type="NCBI Taxonomy" id="2933946"/>
    <lineage>
        <taxon>Bacteria</taxon>
        <taxon>Bacillati</taxon>
        <taxon>Cyanobacteriota</taxon>
        <taxon>Cyanophyceae</taxon>
        <taxon>Coleofasciculales</taxon>
        <taxon>Coleofasciculaceae</taxon>
        <taxon>Funiculus</taxon>
    </lineage>
</organism>
<dbReference type="PANTHER" id="PTHR40278">
    <property type="entry name" value="DNA UTILIZATION PROTEIN HOFN"/>
    <property type="match status" value="1"/>
</dbReference>
<feature type="transmembrane region" description="Helical" evidence="1">
    <location>
        <begin position="33"/>
        <end position="56"/>
    </location>
</feature>
<reference evidence="2 3" key="1">
    <citation type="submission" date="2022-04" db="EMBL/GenBank/DDBJ databases">
        <title>Positive selection, recombination, and allopatry shape intraspecific diversity of widespread and dominant cyanobacteria.</title>
        <authorList>
            <person name="Wei J."/>
            <person name="Shu W."/>
            <person name="Hu C."/>
        </authorList>
    </citation>
    <scope>NUCLEOTIDE SEQUENCE [LARGE SCALE GENOMIC DNA]</scope>
    <source>
        <strain evidence="2 3">GB2-A5</strain>
    </source>
</reference>
<comment type="caution">
    <text evidence="2">The sequence shown here is derived from an EMBL/GenBank/DDBJ whole genome shotgun (WGS) entry which is preliminary data.</text>
</comment>
<evidence type="ECO:0000313" key="2">
    <source>
        <dbReference type="EMBL" id="MEP0865961.1"/>
    </source>
</evidence>
<dbReference type="Pfam" id="PF05137">
    <property type="entry name" value="PilN"/>
    <property type="match status" value="1"/>
</dbReference>
<evidence type="ECO:0000256" key="1">
    <source>
        <dbReference type="SAM" id="Phobius"/>
    </source>
</evidence>
<dbReference type="Proteomes" id="UP001442494">
    <property type="component" value="Unassembled WGS sequence"/>
</dbReference>
<keyword evidence="1" id="KW-0472">Membrane</keyword>
<sequence>MYSLDINFLKDRGIVPGPARGGAKSAPDSKKMLPLYAGLAVGLLLPAAVGGLWLLLQNQTERLTAVSGTLDEQLNKGKALEQQIQQVNQETQAVQGDTKALASIFNEIYPWSAILQDIRDRVPLGLQITTIEQIAPDAAAAAATPPSPGATVEPPSSNIVITGKAPSFDHVNDFLLTLQRSKLFNSDNTQIVIAELKDNTTQVEFPKNLTEGNGPKLEIKLPKVVEYKIQTSLSNAPAADLLREWERKGAVGLVTRLRNLQNKGALQQ</sequence>
<name>A0ABV0JR52_9CYAN</name>
<dbReference type="InterPro" id="IPR007813">
    <property type="entry name" value="PilN"/>
</dbReference>